<dbReference type="OrthoDB" id="389876at2"/>
<dbReference type="AlphaFoldDB" id="A0A222EPL9"/>
<evidence type="ECO:0008006" key="4">
    <source>
        <dbReference type="Google" id="ProtNLM"/>
    </source>
</evidence>
<reference evidence="2 3" key="1">
    <citation type="submission" date="2017-07" db="EMBL/GenBank/DDBJ databases">
        <title>Complete genome sequence of Spiroplasma corruscae EC-1 (DSM 19793).</title>
        <authorList>
            <person name="Tsai Y.-M."/>
            <person name="Lo W.-S."/>
            <person name="Kuo C.-H."/>
        </authorList>
    </citation>
    <scope>NUCLEOTIDE SEQUENCE [LARGE SCALE GENOMIC DNA]</scope>
    <source>
        <strain evidence="2 3">EC-1</strain>
    </source>
</reference>
<gene>
    <name evidence="2" type="ORF">SCORR_v1c06980</name>
</gene>
<keyword evidence="1" id="KW-1133">Transmembrane helix</keyword>
<dbReference type="KEGG" id="scou:SCORR_v1c06980"/>
<keyword evidence="1" id="KW-0812">Transmembrane</keyword>
<organism evidence="2 3">
    <name type="scientific">Spiroplasma corruscae</name>
    <dbReference type="NCBI Taxonomy" id="216934"/>
    <lineage>
        <taxon>Bacteria</taxon>
        <taxon>Bacillati</taxon>
        <taxon>Mycoplasmatota</taxon>
        <taxon>Mollicutes</taxon>
        <taxon>Entomoplasmatales</taxon>
        <taxon>Spiroplasmataceae</taxon>
        <taxon>Spiroplasma</taxon>
    </lineage>
</organism>
<dbReference type="Proteomes" id="UP000203229">
    <property type="component" value="Chromosome"/>
</dbReference>
<dbReference type="EMBL" id="CP022535">
    <property type="protein sequence ID" value="ASP28470.1"/>
    <property type="molecule type" value="Genomic_DNA"/>
</dbReference>
<evidence type="ECO:0000256" key="1">
    <source>
        <dbReference type="SAM" id="Phobius"/>
    </source>
</evidence>
<dbReference type="RefSeq" id="WP_094049238.1">
    <property type="nucleotide sequence ID" value="NZ_CP022535.1"/>
</dbReference>
<feature type="transmembrane region" description="Helical" evidence="1">
    <location>
        <begin position="37"/>
        <end position="63"/>
    </location>
</feature>
<sequence length="339" mass="39929">MTRENLEKLIDREYKNDVNFINCMIKLKKLAKYKAKFGYTSLGLFISTIVLSILSFLSGFLFGETAFKMVIFITFAMGVSTIVMFLLFINICSSKRGIFKYYEKVAKYYLSEDKLSRIYVELFEDSYLATTVTDIEFKVNNHIIEYYKNLENFYETRFNKKMNSVNNLVFKFKGKRALFFTNNPYLTIISNGKSSTTYYTTIGEFYLKNEKFDSAYNNIKIIPGTKHDINYQTESITFNDKYDINIKDNDIRAPMFLTPKLIDRLTKIKISKYFKEFGIKKNFYVFHESTSSYIMDSPLGVIDFSSIKSYQDFKDKAVIKITRDFYLLSRSIQYVDCVY</sequence>
<evidence type="ECO:0000313" key="2">
    <source>
        <dbReference type="EMBL" id="ASP28470.1"/>
    </source>
</evidence>
<evidence type="ECO:0000313" key="3">
    <source>
        <dbReference type="Proteomes" id="UP000203229"/>
    </source>
</evidence>
<accession>A0A222EPL9</accession>
<name>A0A222EPL9_9MOLU</name>
<feature type="transmembrane region" description="Helical" evidence="1">
    <location>
        <begin position="69"/>
        <end position="92"/>
    </location>
</feature>
<keyword evidence="1" id="KW-0472">Membrane</keyword>
<proteinExistence type="predicted"/>
<protein>
    <recommendedName>
        <fullName evidence="4">DUF3137 domain-containing protein</fullName>
    </recommendedName>
</protein>
<keyword evidence="3" id="KW-1185">Reference proteome</keyword>